<evidence type="ECO:0000313" key="2">
    <source>
        <dbReference type="Proteomes" id="UP000199008"/>
    </source>
</evidence>
<organism evidence="1 2">
    <name type="scientific">Lacicoccus qingdaonensis</name>
    <dbReference type="NCBI Taxonomy" id="576118"/>
    <lineage>
        <taxon>Bacteria</taxon>
        <taxon>Bacillati</taxon>
        <taxon>Bacillota</taxon>
        <taxon>Bacilli</taxon>
        <taxon>Bacillales</taxon>
        <taxon>Salinicoccaceae</taxon>
        <taxon>Lacicoccus</taxon>
    </lineage>
</organism>
<dbReference type="Proteomes" id="UP000199008">
    <property type="component" value="Unassembled WGS sequence"/>
</dbReference>
<protein>
    <recommendedName>
        <fullName evidence="3">Ribbon-helix-helix protein, copG family</fullName>
    </recommendedName>
</protein>
<dbReference type="InterPro" id="IPR038296">
    <property type="entry name" value="ParD_sf"/>
</dbReference>
<dbReference type="RefSeq" id="WP_092988035.1">
    <property type="nucleotide sequence ID" value="NZ_FNFY01000035.1"/>
</dbReference>
<dbReference type="NCBIfam" id="NF046040">
    <property type="entry name" value="RelB_antitoxin"/>
    <property type="match status" value="1"/>
</dbReference>
<keyword evidence="2" id="KW-1185">Reference proteome</keyword>
<dbReference type="AlphaFoldDB" id="A0A1G9IN30"/>
<accession>A0A1G9IN30</accession>
<proteinExistence type="predicted"/>
<dbReference type="Pfam" id="PF19807">
    <property type="entry name" value="DUF6290"/>
    <property type="match status" value="1"/>
</dbReference>
<reference evidence="2" key="1">
    <citation type="submission" date="2016-10" db="EMBL/GenBank/DDBJ databases">
        <authorList>
            <person name="Varghese N."/>
            <person name="Submissions S."/>
        </authorList>
    </citation>
    <scope>NUCLEOTIDE SEQUENCE [LARGE SCALE GENOMIC DNA]</scope>
    <source>
        <strain evidence="2">CGMCC 1.8895</strain>
    </source>
</reference>
<name>A0A1G9IN30_9BACL</name>
<gene>
    <name evidence="1" type="ORF">SAMN05216216_13522</name>
</gene>
<sequence length="71" mass="7995">MITTTVNISEEDYKKVKAIAAFEGMSVSKFMSQAILKQVENKLDYAAGIDVLNENNERVSREDVFSEVFSD</sequence>
<evidence type="ECO:0008006" key="3">
    <source>
        <dbReference type="Google" id="ProtNLM"/>
    </source>
</evidence>
<dbReference type="InterPro" id="IPR046257">
    <property type="entry name" value="DUF6290"/>
</dbReference>
<dbReference type="EMBL" id="FNFY01000035">
    <property type="protein sequence ID" value="SDL26540.1"/>
    <property type="molecule type" value="Genomic_DNA"/>
</dbReference>
<evidence type="ECO:0000313" key="1">
    <source>
        <dbReference type="EMBL" id="SDL26540.1"/>
    </source>
</evidence>
<dbReference type="OrthoDB" id="1691100at2"/>
<dbReference type="Gene3D" id="6.10.180.10">
    <property type="entry name" value="Antitoxin ParD"/>
    <property type="match status" value="1"/>
</dbReference>